<dbReference type="Proteomes" id="UP001274830">
    <property type="component" value="Unassembled WGS sequence"/>
</dbReference>
<evidence type="ECO:0000259" key="6">
    <source>
        <dbReference type="SMART" id="SM00849"/>
    </source>
</evidence>
<protein>
    <recommendedName>
        <fullName evidence="6">Metallo-beta-lactamase domain-containing protein</fullName>
    </recommendedName>
</protein>
<evidence type="ECO:0000313" key="7">
    <source>
        <dbReference type="EMBL" id="KAK3673524.1"/>
    </source>
</evidence>
<dbReference type="CDD" id="cd07729">
    <property type="entry name" value="AHL_lactonase_MBL-fold"/>
    <property type="match status" value="1"/>
</dbReference>
<feature type="domain" description="Metallo-beta-lactamase" evidence="6">
    <location>
        <begin position="58"/>
        <end position="269"/>
    </location>
</feature>
<keyword evidence="5" id="KW-0862">Zinc</keyword>
<proteinExistence type="inferred from homology"/>
<dbReference type="GO" id="GO:0016787">
    <property type="term" value="F:hydrolase activity"/>
    <property type="evidence" value="ECO:0007669"/>
    <property type="project" value="UniProtKB-KW"/>
</dbReference>
<dbReference type="Gene3D" id="3.60.15.10">
    <property type="entry name" value="Ribonuclease Z/Hydroxyacylglutathione hydrolase-like"/>
    <property type="match status" value="1"/>
</dbReference>
<sequence length="285" mass="32103">MATSTPYGLDVVNQCPPDTKMWLLHCGYLEADDGFFLRGGGTSTKSNPNQERVRRKLVVVSVLIEHPTEGLVLFETGAGKDYPEVWGAPLNDIFAQVDYSPEQELEAQIKLTGHDVKDVKAVIMGHLHLDHAGGLEHFKGTNVPIYVHEKELKHAYFSVATKTDIGVYLPKDLDLNLNWKPIYGDFLELAPGINIRHAPGHTPGLCIMQVNLPQSGTWVFSTDQYHVKENFENDVPQGWLARDHDDWCRSHQMIKGLLKRTQGNIVLGHCKETFDRYQHAPHAYS</sequence>
<dbReference type="AlphaFoldDB" id="A0AAE1BZY1"/>
<comment type="cofactor">
    <cofactor evidence="1">
        <name>Zn(2+)</name>
        <dbReference type="ChEBI" id="CHEBI:29105"/>
    </cofactor>
</comment>
<name>A0AAE1BZY1_9PEZI</name>
<gene>
    <name evidence="7" type="ORF">LTR78_006428</name>
</gene>
<dbReference type="Pfam" id="PF00753">
    <property type="entry name" value="Lactamase_B"/>
    <property type="match status" value="1"/>
</dbReference>
<dbReference type="GO" id="GO:0046872">
    <property type="term" value="F:metal ion binding"/>
    <property type="evidence" value="ECO:0007669"/>
    <property type="project" value="UniProtKB-KW"/>
</dbReference>
<dbReference type="SUPFAM" id="SSF56281">
    <property type="entry name" value="Metallo-hydrolase/oxidoreductase"/>
    <property type="match status" value="1"/>
</dbReference>
<comment type="caution">
    <text evidence="7">The sequence shown here is derived from an EMBL/GenBank/DDBJ whole genome shotgun (WGS) entry which is preliminary data.</text>
</comment>
<keyword evidence="3" id="KW-0479">Metal-binding</keyword>
<dbReference type="PANTHER" id="PTHR42978">
    <property type="entry name" value="QUORUM-QUENCHING LACTONASE YTNP-RELATED-RELATED"/>
    <property type="match status" value="1"/>
</dbReference>
<evidence type="ECO:0000256" key="3">
    <source>
        <dbReference type="ARBA" id="ARBA00022723"/>
    </source>
</evidence>
<keyword evidence="8" id="KW-1185">Reference proteome</keyword>
<evidence type="ECO:0000256" key="1">
    <source>
        <dbReference type="ARBA" id="ARBA00001947"/>
    </source>
</evidence>
<evidence type="ECO:0000256" key="5">
    <source>
        <dbReference type="ARBA" id="ARBA00022833"/>
    </source>
</evidence>
<evidence type="ECO:0000313" key="8">
    <source>
        <dbReference type="Proteomes" id="UP001274830"/>
    </source>
</evidence>
<accession>A0AAE1BZY1</accession>
<dbReference type="InterPro" id="IPR001279">
    <property type="entry name" value="Metallo-B-lactamas"/>
</dbReference>
<dbReference type="EMBL" id="JAUTXT010000024">
    <property type="protein sequence ID" value="KAK3673524.1"/>
    <property type="molecule type" value="Genomic_DNA"/>
</dbReference>
<dbReference type="PANTHER" id="PTHR42978:SF2">
    <property type="entry name" value="102 KBASES UNSTABLE REGION: FROM 1 TO 119443"/>
    <property type="match status" value="1"/>
</dbReference>
<dbReference type="InterPro" id="IPR051013">
    <property type="entry name" value="MBL_superfamily_lactonases"/>
</dbReference>
<organism evidence="7 8">
    <name type="scientific">Recurvomyces mirabilis</name>
    <dbReference type="NCBI Taxonomy" id="574656"/>
    <lineage>
        <taxon>Eukaryota</taxon>
        <taxon>Fungi</taxon>
        <taxon>Dikarya</taxon>
        <taxon>Ascomycota</taxon>
        <taxon>Pezizomycotina</taxon>
        <taxon>Dothideomycetes</taxon>
        <taxon>Dothideomycetidae</taxon>
        <taxon>Mycosphaerellales</taxon>
        <taxon>Teratosphaeriaceae</taxon>
        <taxon>Recurvomyces</taxon>
    </lineage>
</organism>
<dbReference type="SMART" id="SM00849">
    <property type="entry name" value="Lactamase_B"/>
    <property type="match status" value="1"/>
</dbReference>
<keyword evidence="4" id="KW-0378">Hydrolase</keyword>
<comment type="similarity">
    <text evidence="2">Belongs to the metallo-beta-lactamase superfamily.</text>
</comment>
<dbReference type="InterPro" id="IPR036866">
    <property type="entry name" value="RibonucZ/Hydroxyglut_hydro"/>
</dbReference>
<evidence type="ECO:0000256" key="4">
    <source>
        <dbReference type="ARBA" id="ARBA00022801"/>
    </source>
</evidence>
<reference evidence="7" key="1">
    <citation type="submission" date="2023-07" db="EMBL/GenBank/DDBJ databases">
        <title>Black Yeasts Isolated from many extreme environments.</title>
        <authorList>
            <person name="Coleine C."/>
            <person name="Stajich J.E."/>
            <person name="Selbmann L."/>
        </authorList>
    </citation>
    <scope>NUCLEOTIDE SEQUENCE</scope>
    <source>
        <strain evidence="7">CCFEE 5485</strain>
    </source>
</reference>
<evidence type="ECO:0000256" key="2">
    <source>
        <dbReference type="ARBA" id="ARBA00007749"/>
    </source>
</evidence>